<dbReference type="GO" id="GO:0005634">
    <property type="term" value="C:nucleus"/>
    <property type="evidence" value="ECO:0007669"/>
    <property type="project" value="TreeGrafter"/>
</dbReference>
<dbReference type="Gene3D" id="3.80.10.10">
    <property type="entry name" value="Ribonuclease Inhibitor"/>
    <property type="match status" value="3"/>
</dbReference>
<dbReference type="InterPro" id="IPR001611">
    <property type="entry name" value="Leu-rich_rpt"/>
</dbReference>
<dbReference type="AlphaFoldDB" id="A0A814ZCH4"/>
<dbReference type="Proteomes" id="UP000663864">
    <property type="component" value="Unassembled WGS sequence"/>
</dbReference>
<dbReference type="SMART" id="SM00368">
    <property type="entry name" value="LRR_RI"/>
    <property type="match status" value="3"/>
</dbReference>
<dbReference type="GO" id="GO:0006913">
    <property type="term" value="P:nucleocytoplasmic transport"/>
    <property type="evidence" value="ECO:0007669"/>
    <property type="project" value="TreeGrafter"/>
</dbReference>
<reference evidence="4" key="1">
    <citation type="submission" date="2021-02" db="EMBL/GenBank/DDBJ databases">
        <authorList>
            <person name="Nowell W R."/>
        </authorList>
    </citation>
    <scope>NUCLEOTIDE SEQUENCE</scope>
</reference>
<sequence length="171" mass="18820">MLTWGSMPAKTIRQLANALNNNTTLTMLNLYSNQINEEGAQNLAQALQNNTVKQCNQIGVKGAQYMAQVIQNNTTLTTLNLAFNKIQDEGSLTKLNLGLNDMTAQGAQHLFQALKNNTTLTTLDLTGNNILTEGAQYLAQALQNNKVKQFFFSSTVYLSLCLNIDTQDTQT</sequence>
<dbReference type="GO" id="GO:0005829">
    <property type="term" value="C:cytosol"/>
    <property type="evidence" value="ECO:0007669"/>
    <property type="project" value="TreeGrafter"/>
</dbReference>
<dbReference type="GO" id="GO:0048471">
    <property type="term" value="C:perinuclear region of cytoplasm"/>
    <property type="evidence" value="ECO:0007669"/>
    <property type="project" value="TreeGrafter"/>
</dbReference>
<evidence type="ECO:0000313" key="5">
    <source>
        <dbReference type="Proteomes" id="UP000663864"/>
    </source>
</evidence>
<dbReference type="PANTHER" id="PTHR24113">
    <property type="entry name" value="RAN GTPASE-ACTIVATING PROTEIN 1"/>
    <property type="match status" value="1"/>
</dbReference>
<keyword evidence="2" id="KW-0433">Leucine-rich repeat</keyword>
<dbReference type="SUPFAM" id="SSF52047">
    <property type="entry name" value="RNI-like"/>
    <property type="match status" value="1"/>
</dbReference>
<dbReference type="EMBL" id="CAJNOT010001725">
    <property type="protein sequence ID" value="CAF1241014.1"/>
    <property type="molecule type" value="Genomic_DNA"/>
</dbReference>
<dbReference type="GO" id="GO:0005096">
    <property type="term" value="F:GTPase activator activity"/>
    <property type="evidence" value="ECO:0007669"/>
    <property type="project" value="UniProtKB-KW"/>
</dbReference>
<gene>
    <name evidence="4" type="ORF">ZHD862_LOCUS24879</name>
</gene>
<name>A0A814ZCH4_9BILA</name>
<keyword evidence="3" id="KW-0677">Repeat</keyword>
<dbReference type="InterPro" id="IPR032675">
    <property type="entry name" value="LRR_dom_sf"/>
</dbReference>
<evidence type="ECO:0000256" key="2">
    <source>
        <dbReference type="ARBA" id="ARBA00022614"/>
    </source>
</evidence>
<dbReference type="Pfam" id="PF13516">
    <property type="entry name" value="LRR_6"/>
    <property type="match status" value="4"/>
</dbReference>
<organism evidence="4 5">
    <name type="scientific">Rotaria sordida</name>
    <dbReference type="NCBI Taxonomy" id="392033"/>
    <lineage>
        <taxon>Eukaryota</taxon>
        <taxon>Metazoa</taxon>
        <taxon>Spiralia</taxon>
        <taxon>Gnathifera</taxon>
        <taxon>Rotifera</taxon>
        <taxon>Eurotatoria</taxon>
        <taxon>Bdelloidea</taxon>
        <taxon>Philodinida</taxon>
        <taxon>Philodinidae</taxon>
        <taxon>Rotaria</taxon>
    </lineage>
</organism>
<evidence type="ECO:0000313" key="4">
    <source>
        <dbReference type="EMBL" id="CAF1241014.1"/>
    </source>
</evidence>
<evidence type="ECO:0000256" key="3">
    <source>
        <dbReference type="ARBA" id="ARBA00022737"/>
    </source>
</evidence>
<protein>
    <submittedName>
        <fullName evidence="4">Uncharacterized protein</fullName>
    </submittedName>
</protein>
<dbReference type="GO" id="GO:0031267">
    <property type="term" value="F:small GTPase binding"/>
    <property type="evidence" value="ECO:0007669"/>
    <property type="project" value="TreeGrafter"/>
</dbReference>
<accession>A0A814ZCH4</accession>
<dbReference type="PANTHER" id="PTHR24113:SF12">
    <property type="entry name" value="RAN GTPASE-ACTIVATING PROTEIN 1"/>
    <property type="match status" value="1"/>
</dbReference>
<dbReference type="InterPro" id="IPR027038">
    <property type="entry name" value="RanGap"/>
</dbReference>
<comment type="caution">
    <text evidence="4">The sequence shown here is derived from an EMBL/GenBank/DDBJ whole genome shotgun (WGS) entry which is preliminary data.</text>
</comment>
<dbReference type="PROSITE" id="PS51450">
    <property type="entry name" value="LRR"/>
    <property type="match status" value="1"/>
</dbReference>
<proteinExistence type="predicted"/>
<evidence type="ECO:0000256" key="1">
    <source>
        <dbReference type="ARBA" id="ARBA00022468"/>
    </source>
</evidence>
<keyword evidence="1" id="KW-0343">GTPase activation</keyword>